<comment type="cofactor">
    <cofactor evidence="1">
        <name>Mg(2+)</name>
        <dbReference type="ChEBI" id="CHEBI:18420"/>
    </cofactor>
</comment>
<gene>
    <name evidence="3" type="ORF">KX928_01440</name>
</gene>
<keyword evidence="3" id="KW-0378">Hydrolase</keyword>
<dbReference type="GO" id="GO:0016787">
    <property type="term" value="F:hydrolase activity"/>
    <property type="evidence" value="ECO:0007669"/>
    <property type="project" value="UniProtKB-KW"/>
</dbReference>
<name>A0A9X1K0G3_9RHOB</name>
<feature type="domain" description="Nudix hydrolase" evidence="2">
    <location>
        <begin position="1"/>
        <end position="130"/>
    </location>
</feature>
<sequence length="146" mass="16291">MEFAGAKLALLVGSRIITLLRDDRPDIPYPGYWDLPGGGREAGESPVACALRETSEELGVLPRAQDILWGRRFTAGPTANWFFVARMEDSIEKCIRLGDEGQCWQMMAQSDFLAHPGVIPQFQERLRMYLEEQVPEKPPAALSGGR</sequence>
<organism evidence="3 4">
    <name type="scientific">Roseobacter insulae</name>
    <dbReference type="NCBI Taxonomy" id="2859783"/>
    <lineage>
        <taxon>Bacteria</taxon>
        <taxon>Pseudomonadati</taxon>
        <taxon>Pseudomonadota</taxon>
        <taxon>Alphaproteobacteria</taxon>
        <taxon>Rhodobacterales</taxon>
        <taxon>Roseobacteraceae</taxon>
        <taxon>Roseobacter</taxon>
    </lineage>
</organism>
<evidence type="ECO:0000259" key="2">
    <source>
        <dbReference type="PROSITE" id="PS51462"/>
    </source>
</evidence>
<dbReference type="Proteomes" id="UP001138661">
    <property type="component" value="Unassembled WGS sequence"/>
</dbReference>
<dbReference type="EMBL" id="JAHXDN010000001">
    <property type="protein sequence ID" value="MBW4706438.1"/>
    <property type="molecule type" value="Genomic_DNA"/>
</dbReference>
<proteinExistence type="predicted"/>
<dbReference type="PROSITE" id="PS51462">
    <property type="entry name" value="NUDIX"/>
    <property type="match status" value="1"/>
</dbReference>
<comment type="caution">
    <text evidence="3">The sequence shown here is derived from an EMBL/GenBank/DDBJ whole genome shotgun (WGS) entry which is preliminary data.</text>
</comment>
<accession>A0A9X1K0G3</accession>
<reference evidence="3" key="1">
    <citation type="submission" date="2021-07" db="EMBL/GenBank/DDBJ databases">
        <title>Roseobacter insulae sp. nov., isolated from a tidal flat.</title>
        <authorList>
            <person name="Park S."/>
            <person name="Yoon J.-H."/>
        </authorList>
    </citation>
    <scope>NUCLEOTIDE SEQUENCE</scope>
    <source>
        <strain evidence="3">YSTF-M11</strain>
    </source>
</reference>
<protein>
    <submittedName>
        <fullName evidence="3">NUDIX hydrolase</fullName>
    </submittedName>
</protein>
<keyword evidence="4" id="KW-1185">Reference proteome</keyword>
<dbReference type="InterPro" id="IPR000086">
    <property type="entry name" value="NUDIX_hydrolase_dom"/>
</dbReference>
<dbReference type="PROSITE" id="PS00893">
    <property type="entry name" value="NUDIX_BOX"/>
    <property type="match status" value="1"/>
</dbReference>
<dbReference type="CDD" id="cd04682">
    <property type="entry name" value="NUDIX_Hydrolase"/>
    <property type="match status" value="1"/>
</dbReference>
<evidence type="ECO:0000256" key="1">
    <source>
        <dbReference type="ARBA" id="ARBA00001946"/>
    </source>
</evidence>
<dbReference type="Pfam" id="PF00293">
    <property type="entry name" value="NUDIX"/>
    <property type="match status" value="1"/>
</dbReference>
<dbReference type="AlphaFoldDB" id="A0A9X1K0G3"/>
<evidence type="ECO:0000313" key="3">
    <source>
        <dbReference type="EMBL" id="MBW4706438.1"/>
    </source>
</evidence>
<dbReference type="InterPro" id="IPR020084">
    <property type="entry name" value="NUDIX_hydrolase_CS"/>
</dbReference>
<evidence type="ECO:0000313" key="4">
    <source>
        <dbReference type="Proteomes" id="UP001138661"/>
    </source>
</evidence>